<reference evidence="1" key="2">
    <citation type="submission" date="2021-04" db="EMBL/GenBank/DDBJ databases">
        <authorList>
            <person name="Gilroy R."/>
        </authorList>
    </citation>
    <scope>NUCLEOTIDE SEQUENCE</scope>
    <source>
        <strain evidence="1">ChiGjej3B3-11674</strain>
    </source>
</reference>
<evidence type="ECO:0000313" key="1">
    <source>
        <dbReference type="EMBL" id="HJD33499.1"/>
    </source>
</evidence>
<proteinExistence type="predicted"/>
<evidence type="ECO:0000313" key="2">
    <source>
        <dbReference type="Proteomes" id="UP000823897"/>
    </source>
</evidence>
<dbReference type="Pfam" id="PF05402">
    <property type="entry name" value="PqqD"/>
    <property type="match status" value="1"/>
</dbReference>
<protein>
    <submittedName>
        <fullName evidence="1">PqqD family protein</fullName>
    </submittedName>
</protein>
<dbReference type="Gene3D" id="1.10.10.1150">
    <property type="entry name" value="Coenzyme PQQ synthesis protein D (PqqD)"/>
    <property type="match status" value="1"/>
</dbReference>
<accession>A0A9D2R162</accession>
<dbReference type="InterPro" id="IPR008792">
    <property type="entry name" value="PQQD"/>
</dbReference>
<dbReference type="Proteomes" id="UP000823897">
    <property type="component" value="Unassembled WGS sequence"/>
</dbReference>
<comment type="caution">
    <text evidence="1">The sequence shown here is derived from an EMBL/GenBank/DDBJ whole genome shotgun (WGS) entry which is preliminary data.</text>
</comment>
<name>A0A9D2R162_9FIRM</name>
<dbReference type="InterPro" id="IPR041881">
    <property type="entry name" value="PqqD_sf"/>
</dbReference>
<organism evidence="1 2">
    <name type="scientific">Candidatus Mediterraneibacter tabaqchaliae</name>
    <dbReference type="NCBI Taxonomy" id="2838689"/>
    <lineage>
        <taxon>Bacteria</taxon>
        <taxon>Bacillati</taxon>
        <taxon>Bacillota</taxon>
        <taxon>Clostridia</taxon>
        <taxon>Lachnospirales</taxon>
        <taxon>Lachnospiraceae</taxon>
        <taxon>Mediterraneibacter</taxon>
    </lineage>
</organism>
<dbReference type="AlphaFoldDB" id="A0A9D2R162"/>
<gene>
    <name evidence="1" type="ORF">H9911_03015</name>
</gene>
<sequence>MKVQKEFVLREIAGDYVIIPTGKTVLTFNGLITVNEVGADLWKMLQSDVSFDDLLEGILNIYDVEEETAREDIEEFLDTLIKGGILDKPAEMEQQDNDQ</sequence>
<reference evidence="1" key="1">
    <citation type="journal article" date="2021" name="PeerJ">
        <title>Extensive microbial diversity within the chicken gut microbiome revealed by metagenomics and culture.</title>
        <authorList>
            <person name="Gilroy R."/>
            <person name="Ravi A."/>
            <person name="Getino M."/>
            <person name="Pursley I."/>
            <person name="Horton D.L."/>
            <person name="Alikhan N.F."/>
            <person name="Baker D."/>
            <person name="Gharbi K."/>
            <person name="Hall N."/>
            <person name="Watson M."/>
            <person name="Adriaenssens E.M."/>
            <person name="Foster-Nyarko E."/>
            <person name="Jarju S."/>
            <person name="Secka A."/>
            <person name="Antonio M."/>
            <person name="Oren A."/>
            <person name="Chaudhuri R.R."/>
            <person name="La Ragione R."/>
            <person name="Hildebrand F."/>
            <person name="Pallen M.J."/>
        </authorList>
    </citation>
    <scope>NUCLEOTIDE SEQUENCE</scope>
    <source>
        <strain evidence="1">ChiGjej3B3-11674</strain>
    </source>
</reference>
<dbReference type="EMBL" id="DWUV01000057">
    <property type="protein sequence ID" value="HJD33499.1"/>
    <property type="molecule type" value="Genomic_DNA"/>
</dbReference>